<evidence type="ECO:0000313" key="1">
    <source>
        <dbReference type="EMBL" id="KIM85625.1"/>
    </source>
</evidence>
<sequence>MENLSTYPSDTEIQECLDVTFQKASVLLNLLGIKNSTSGSIKDLGMQLADAAHKVATALRLEESDPTLVDKVLVADNVDNLAESQPNEVDQKMTNLGIAAMAIVIHNTICMYIDNLPEDGDAECQEWRQSIQALAKVLMKEILQRNQSNMSHC</sequence>
<dbReference type="Proteomes" id="UP000054166">
    <property type="component" value="Unassembled WGS sequence"/>
</dbReference>
<name>A0A0C3FP51_PILCF</name>
<dbReference type="EMBL" id="KN832984">
    <property type="protein sequence ID" value="KIM85625.1"/>
    <property type="molecule type" value="Genomic_DNA"/>
</dbReference>
<gene>
    <name evidence="1" type="ORF">PILCRDRAFT_5297</name>
</gene>
<dbReference type="AlphaFoldDB" id="A0A0C3FP51"/>
<accession>A0A0C3FP51</accession>
<protein>
    <submittedName>
        <fullName evidence="1">Uncharacterized protein</fullName>
    </submittedName>
</protein>
<dbReference type="HOGENOM" id="CLU_1713986_0_0_1"/>
<organism evidence="1 2">
    <name type="scientific">Piloderma croceum (strain F 1598)</name>
    <dbReference type="NCBI Taxonomy" id="765440"/>
    <lineage>
        <taxon>Eukaryota</taxon>
        <taxon>Fungi</taxon>
        <taxon>Dikarya</taxon>
        <taxon>Basidiomycota</taxon>
        <taxon>Agaricomycotina</taxon>
        <taxon>Agaricomycetes</taxon>
        <taxon>Agaricomycetidae</taxon>
        <taxon>Atheliales</taxon>
        <taxon>Atheliaceae</taxon>
        <taxon>Piloderma</taxon>
    </lineage>
</organism>
<reference evidence="1 2" key="1">
    <citation type="submission" date="2014-04" db="EMBL/GenBank/DDBJ databases">
        <authorList>
            <consortium name="DOE Joint Genome Institute"/>
            <person name="Kuo A."/>
            <person name="Tarkka M."/>
            <person name="Buscot F."/>
            <person name="Kohler A."/>
            <person name="Nagy L.G."/>
            <person name="Floudas D."/>
            <person name="Copeland A."/>
            <person name="Barry K.W."/>
            <person name="Cichocki N."/>
            <person name="Veneault-Fourrey C."/>
            <person name="LaButti K."/>
            <person name="Lindquist E.A."/>
            <person name="Lipzen A."/>
            <person name="Lundell T."/>
            <person name="Morin E."/>
            <person name="Murat C."/>
            <person name="Sun H."/>
            <person name="Tunlid A."/>
            <person name="Henrissat B."/>
            <person name="Grigoriev I.V."/>
            <person name="Hibbett D.S."/>
            <person name="Martin F."/>
            <person name="Nordberg H.P."/>
            <person name="Cantor M.N."/>
            <person name="Hua S.X."/>
        </authorList>
    </citation>
    <scope>NUCLEOTIDE SEQUENCE [LARGE SCALE GENOMIC DNA]</scope>
    <source>
        <strain evidence="1 2">F 1598</strain>
    </source>
</reference>
<keyword evidence="2" id="KW-1185">Reference proteome</keyword>
<dbReference type="InParanoid" id="A0A0C3FP51"/>
<proteinExistence type="predicted"/>
<evidence type="ECO:0000313" key="2">
    <source>
        <dbReference type="Proteomes" id="UP000054166"/>
    </source>
</evidence>
<reference evidence="2" key="2">
    <citation type="submission" date="2015-01" db="EMBL/GenBank/DDBJ databases">
        <title>Evolutionary Origins and Diversification of the Mycorrhizal Mutualists.</title>
        <authorList>
            <consortium name="DOE Joint Genome Institute"/>
            <consortium name="Mycorrhizal Genomics Consortium"/>
            <person name="Kohler A."/>
            <person name="Kuo A."/>
            <person name="Nagy L.G."/>
            <person name="Floudas D."/>
            <person name="Copeland A."/>
            <person name="Barry K.W."/>
            <person name="Cichocki N."/>
            <person name="Veneault-Fourrey C."/>
            <person name="LaButti K."/>
            <person name="Lindquist E.A."/>
            <person name="Lipzen A."/>
            <person name="Lundell T."/>
            <person name="Morin E."/>
            <person name="Murat C."/>
            <person name="Riley R."/>
            <person name="Ohm R."/>
            <person name="Sun H."/>
            <person name="Tunlid A."/>
            <person name="Henrissat B."/>
            <person name="Grigoriev I.V."/>
            <person name="Hibbett D.S."/>
            <person name="Martin F."/>
        </authorList>
    </citation>
    <scope>NUCLEOTIDE SEQUENCE [LARGE SCALE GENOMIC DNA]</scope>
    <source>
        <strain evidence="2">F 1598</strain>
    </source>
</reference>